<feature type="compositionally biased region" description="Polar residues" evidence="3">
    <location>
        <begin position="763"/>
        <end position="774"/>
    </location>
</feature>
<evidence type="ECO:0000313" key="5">
    <source>
        <dbReference type="EMBL" id="PYH29985.1"/>
    </source>
</evidence>
<reference evidence="5" key="1">
    <citation type="submission" date="2016-12" db="EMBL/GenBank/DDBJ databases">
        <title>The genomes of Aspergillus section Nigri reveals drivers in fungal speciation.</title>
        <authorList>
            <consortium name="DOE Joint Genome Institute"/>
            <person name="Vesth T.C."/>
            <person name="Nybo J."/>
            <person name="Theobald S."/>
            <person name="Brandl J."/>
            <person name="Frisvad J.C."/>
            <person name="Nielsen K.F."/>
            <person name="Lyhne E.K."/>
            <person name="Kogle M.E."/>
            <person name="Kuo A."/>
            <person name="Riley R."/>
            <person name="Clum A."/>
            <person name="Nolan M."/>
            <person name="Lipzen A."/>
            <person name="Salamov A."/>
            <person name="Henrissat B."/>
            <person name="Wiebenga A."/>
            <person name="De Vries R.P."/>
            <person name="Grigoriev I.V."/>
            <person name="Mortensen U.H."/>
            <person name="Andersen M.R."/>
            <person name="Baker S.E."/>
        </authorList>
    </citation>
    <scope>NUCLEOTIDE SEQUENCE [LARGE SCALE GENOMIC DNA]</scope>
    <source>
        <strain evidence="5">CBS 115656</strain>
    </source>
</reference>
<feature type="compositionally biased region" description="Basic and acidic residues" evidence="3">
    <location>
        <begin position="982"/>
        <end position="1005"/>
    </location>
</feature>
<feature type="compositionally biased region" description="Polar residues" evidence="3">
    <location>
        <begin position="956"/>
        <end position="981"/>
    </location>
</feature>
<feature type="compositionally biased region" description="Basic residues" evidence="3">
    <location>
        <begin position="92"/>
        <end position="106"/>
    </location>
</feature>
<keyword evidence="2" id="KW-0539">Nucleus</keyword>
<protein>
    <recommendedName>
        <fullName evidence="4">HhH-GPD domain-containing protein</fullName>
    </recommendedName>
</protein>
<feature type="region of interest" description="Disordered" evidence="3">
    <location>
        <begin position="763"/>
        <end position="790"/>
    </location>
</feature>
<evidence type="ECO:0000259" key="4">
    <source>
        <dbReference type="Pfam" id="PF00730"/>
    </source>
</evidence>
<keyword evidence="6" id="KW-1185">Reference proteome</keyword>
<feature type="compositionally biased region" description="Polar residues" evidence="3">
    <location>
        <begin position="1116"/>
        <end position="1126"/>
    </location>
</feature>
<organism evidence="5 6">
    <name type="scientific">Aspergillus neoniger (strain CBS 115656)</name>
    <dbReference type="NCBI Taxonomy" id="1448310"/>
    <lineage>
        <taxon>Eukaryota</taxon>
        <taxon>Fungi</taxon>
        <taxon>Dikarya</taxon>
        <taxon>Ascomycota</taxon>
        <taxon>Pezizomycotina</taxon>
        <taxon>Eurotiomycetes</taxon>
        <taxon>Eurotiomycetidae</taxon>
        <taxon>Eurotiales</taxon>
        <taxon>Aspergillaceae</taxon>
        <taxon>Aspergillus</taxon>
        <taxon>Aspergillus subgen. Circumdati</taxon>
    </lineage>
</organism>
<feature type="compositionally biased region" description="Basic residues" evidence="3">
    <location>
        <begin position="345"/>
        <end position="360"/>
    </location>
</feature>
<evidence type="ECO:0000256" key="3">
    <source>
        <dbReference type="SAM" id="MobiDB-lite"/>
    </source>
</evidence>
<feature type="region of interest" description="Disordered" evidence="3">
    <location>
        <begin position="229"/>
        <end position="364"/>
    </location>
</feature>
<feature type="region of interest" description="Disordered" evidence="3">
    <location>
        <begin position="920"/>
        <end position="1163"/>
    </location>
</feature>
<name>A0A318Y6P4_ASPNB</name>
<dbReference type="GO" id="GO:0003677">
    <property type="term" value="F:DNA binding"/>
    <property type="evidence" value="ECO:0007669"/>
    <property type="project" value="InterPro"/>
</dbReference>
<dbReference type="OrthoDB" id="5373744at2759"/>
<feature type="compositionally biased region" description="Polar residues" evidence="3">
    <location>
        <begin position="1043"/>
        <end position="1054"/>
    </location>
</feature>
<dbReference type="Pfam" id="PF00730">
    <property type="entry name" value="HhH-GPD"/>
    <property type="match status" value="1"/>
</dbReference>
<feature type="compositionally biased region" description="Basic and acidic residues" evidence="3">
    <location>
        <begin position="825"/>
        <end position="834"/>
    </location>
</feature>
<dbReference type="EMBL" id="KZ821485">
    <property type="protein sequence ID" value="PYH29985.1"/>
    <property type="molecule type" value="Genomic_DNA"/>
</dbReference>
<dbReference type="Gene3D" id="1.10.340.30">
    <property type="entry name" value="Hypothetical protein, domain 2"/>
    <property type="match status" value="1"/>
</dbReference>
<dbReference type="GO" id="GO:0005634">
    <property type="term" value="C:nucleus"/>
    <property type="evidence" value="ECO:0007669"/>
    <property type="project" value="UniProtKB-SubCell"/>
</dbReference>
<dbReference type="PANTHER" id="PTHR15074:SF0">
    <property type="entry name" value="METHYL-CPG-BINDING DOMAIN PROTEIN 4-LIKE PROTEIN"/>
    <property type="match status" value="1"/>
</dbReference>
<comment type="subcellular location">
    <subcellularLocation>
        <location evidence="1">Nucleus</location>
    </subcellularLocation>
</comment>
<gene>
    <name evidence="5" type="ORF">BO87DRAFT_367856</name>
</gene>
<feature type="compositionally biased region" description="Polar residues" evidence="3">
    <location>
        <begin position="1488"/>
        <end position="1499"/>
    </location>
</feature>
<evidence type="ECO:0000256" key="1">
    <source>
        <dbReference type="ARBA" id="ARBA00004123"/>
    </source>
</evidence>
<sequence>MAGGKGVSTFPLVRISPPHINVDLHNSFDEVTQRTVDQILSDEASFENSFDDYSGSDGINGEDDMTRSGGHRTSAITAATQSANVDSPYFPSKKRSKTQKAAQRHISRMDSNDDENDTESSTSVVGPNGHTLVDDGETLDDASEEDIVFASVDLDKRMELLTFISSHPFMKKGEYPVLRSARRSFVRELRRKSRSLGMKEADLERLVAYVKKIYLELYGNGQMSLDASGFGEEIKDGQTSPPKSSNKDNKRKRGASNDQVTTSKQEEKKTTSKKRKSLEPITNGHRKKCETDGPDANITIAKPPASHSKVSRERTTDAAKGMPAITIDLCPSGNESPEPVTTQNNRRKRDNRKQRKKKQFRASLTNAEQVALSTRFLDTNDSQSSTTSDEVRSKFFIAPRKLEKGNVHCGERRSTHSKNVLDRIPEETRILLSKLNLSSDFLSTDSDLSDVPSGFDDIPFLYSPDVSPIQTQCVSEAVEPSTPTKATSIGAAPVLPRTPRLRSQKISPYFPKPLVDPDSCLPFPPIDAPSFGLVQEQLAHDPFRLLIATIFLNRTRGGVALPVLFKVFDRFPTVEAMASTDPSTLASMIHCLGFQNQRAKKCIALAQTWLAFPPTKGRRYRKLHYPCKGDGRDIGADETIADDDARVGWEIAHLPGVGPYSLDSWRIFCRDELRGLASDWRAQGASKASFRPEWKSVLPQDKELRAYLTWMWLKEGWVWDRHTGERTVASERVMRAARRGGVAHEEDGNWVLEMSPVKKASNGLTAWNENINRSDSGDEKQETRGGKEERQRSIAVFYPSFHPLFRNLSTFFHIMFLPLRLNERDRDRDRERKTSSSSTLSSKSRPRKNRSSHGQTSRTSTKERDPDTPTGRASTPSTSTSNSRKKRRSSMPGVDSASHSGTASFLESRTSLPYPTFSKAHSKEVISKPSIPTPDPTDLTEGGKEGSNGDAKTRAENNNQAPPSPPLTSVDQQSHKASTVGSKEEKGAEEKPEKPKTKIRIRAESTRSSSSLRSKKDDGSKTSKPTRSETVKPKRSSYESDLPSRTASRNSTRSKIVEETASPKRPSSHATPPRSPATVRDIGPDSANGSDATIAPPHQSTTSRKPKSPEKPPSRNQTRSSASSRPSFGARTPVDAAYDYGRPPTASSAYGAPPPPPPPPEVPVSIPKVDYLLQNGGLDHRVPKSMLGPSVPEGSPYAPSPSQTAATKIFEPFNRLLEDYNNVMAKNGSLAVATGYRSVARRLLDRLEAVFARDISCEYCSCLMCEHETMEERPSGVSWGEVLELVSGRRELPSWPAFILNPAVVDANWSGEEHIPMQKLDIDVPEEYRDHFIRQSRKTKVAVDKWLNEQSGQATSAPEEVDDETLTFAILTHLGPHERQLFSALLGLGSTVPTPRPEGPPRPRPAPLVSSSLAIQRLYRLTSAPRDPEAAIYMLNNPGMHHVLATLAAISDDEWDILISGRFDGFLRSGAEDTFPGAPGSTPPRYSYSRSNTPFTTGGISRGPTPNPIDGGIRPASQPYGPCSSPAPASFGGPIALDEEMEIAALAEIERDIYLGMEALEDAFEALHCKAEVVRRALRERGAGLSIANQNRRGSYVEARLGTPASGLGVWDDGADDDFLDDAVSLAPDDSASNISSNRRRRPKRRTERRTPAPVEEEDEEEVYDSRRGSRRR</sequence>
<feature type="compositionally biased region" description="Basic and acidic residues" evidence="3">
    <location>
        <begin position="775"/>
        <end position="790"/>
    </location>
</feature>
<feature type="region of interest" description="Disordered" evidence="3">
    <location>
        <begin position="47"/>
        <end position="137"/>
    </location>
</feature>
<dbReference type="Proteomes" id="UP000247647">
    <property type="component" value="Unassembled WGS sequence"/>
</dbReference>
<dbReference type="SUPFAM" id="SSF48150">
    <property type="entry name" value="DNA-glycosylase"/>
    <property type="match status" value="1"/>
</dbReference>
<dbReference type="GO" id="GO:0006285">
    <property type="term" value="P:base-excision repair, AP site formation"/>
    <property type="evidence" value="ECO:0007669"/>
    <property type="project" value="UniProtKB-ARBA"/>
</dbReference>
<dbReference type="InterPro" id="IPR011257">
    <property type="entry name" value="DNA_glycosylase"/>
</dbReference>
<feature type="domain" description="HhH-GPD" evidence="4">
    <location>
        <begin position="547"/>
        <end position="635"/>
    </location>
</feature>
<dbReference type="PANTHER" id="PTHR15074">
    <property type="entry name" value="METHYL-CPG-BINDING PROTEIN"/>
    <property type="match status" value="1"/>
</dbReference>
<feature type="compositionally biased region" description="Polar residues" evidence="3">
    <location>
        <begin position="74"/>
        <end position="85"/>
    </location>
</feature>
<dbReference type="InterPro" id="IPR045138">
    <property type="entry name" value="MeCP2/MBD4"/>
</dbReference>
<dbReference type="InterPro" id="IPR003265">
    <property type="entry name" value="HhH-GPD_domain"/>
</dbReference>
<dbReference type="FunFam" id="1.10.340.30:FF:000020">
    <property type="entry name" value="Pre-mRNA splicing factor, putative"/>
    <property type="match status" value="1"/>
</dbReference>
<feature type="region of interest" description="Disordered" evidence="3">
    <location>
        <begin position="1622"/>
        <end position="1673"/>
    </location>
</feature>
<evidence type="ECO:0000313" key="6">
    <source>
        <dbReference type="Proteomes" id="UP000247647"/>
    </source>
</evidence>
<feature type="compositionally biased region" description="Polar residues" evidence="3">
    <location>
        <begin position="333"/>
        <end position="342"/>
    </location>
</feature>
<accession>A0A318Y6P4</accession>
<feature type="compositionally biased region" description="Basic and acidic residues" evidence="3">
    <location>
        <begin position="1664"/>
        <end position="1673"/>
    </location>
</feature>
<feature type="compositionally biased region" description="Polar residues" evidence="3">
    <location>
        <begin position="897"/>
        <end position="907"/>
    </location>
</feature>
<feature type="compositionally biased region" description="Basic residues" evidence="3">
    <location>
        <begin position="1638"/>
        <end position="1648"/>
    </location>
</feature>
<dbReference type="GeneID" id="37124366"/>
<feature type="region of interest" description="Disordered" evidence="3">
    <location>
        <begin position="1473"/>
        <end position="1527"/>
    </location>
</feature>
<feature type="region of interest" description="Disordered" evidence="3">
    <location>
        <begin position="825"/>
        <end position="907"/>
    </location>
</feature>
<dbReference type="GO" id="GO:0003824">
    <property type="term" value="F:catalytic activity"/>
    <property type="evidence" value="ECO:0007669"/>
    <property type="project" value="InterPro"/>
</dbReference>
<proteinExistence type="predicted"/>
<evidence type="ECO:0000256" key="2">
    <source>
        <dbReference type="ARBA" id="ARBA00023242"/>
    </source>
</evidence>
<dbReference type="RefSeq" id="XP_025475463.1">
    <property type="nucleotide sequence ID" value="XM_025621910.1"/>
</dbReference>
<feature type="compositionally biased region" description="Pro residues" evidence="3">
    <location>
        <begin position="1152"/>
        <end position="1162"/>
    </location>
</feature>
<feature type="compositionally biased region" description="Basic and acidic residues" evidence="3">
    <location>
        <begin position="1014"/>
        <end position="1038"/>
    </location>
</feature>